<dbReference type="InterPro" id="IPR027417">
    <property type="entry name" value="P-loop_NTPase"/>
</dbReference>
<dbReference type="Gene3D" id="2.40.30.10">
    <property type="entry name" value="Translation factors"/>
    <property type="match status" value="2"/>
</dbReference>
<evidence type="ECO:0000259" key="6">
    <source>
        <dbReference type="Pfam" id="PF21208"/>
    </source>
</evidence>
<gene>
    <name evidence="7" type="ORF">TrST_g9204</name>
</gene>
<evidence type="ECO:0000313" key="8">
    <source>
        <dbReference type="Proteomes" id="UP001165085"/>
    </source>
</evidence>
<dbReference type="Pfam" id="PF21208">
    <property type="entry name" value="euk_SelB_III"/>
    <property type="match status" value="1"/>
</dbReference>
<dbReference type="Proteomes" id="UP001165085">
    <property type="component" value="Unassembled WGS sequence"/>
</dbReference>
<keyword evidence="3" id="KW-0732">Signal</keyword>
<feature type="signal peptide" evidence="3">
    <location>
        <begin position="1"/>
        <end position="27"/>
    </location>
</feature>
<dbReference type="InterPro" id="IPR004161">
    <property type="entry name" value="EFTu-like_2"/>
</dbReference>
<sequence>MSAASIVDSVILVVSAVSSVQLQTVECCVIGDAVLEKRKKQPKDKRGTGVIVVTKVDLIQGGVTGEKYASVISDIKSLTLHTNFENCPILPCSISPSSSSSSFHNSILSSINLSCGVPVRPPPSSSPFYFQIDHCFPSKGVGTILTGTVLSGSLKVNETIELPTLGKSYKVKGIQSFSSNVLSIKVGDRAGICVTGLDSSNLERTVAVTPKSLKSIRGCLGKVKRVRMFKYGLKSGTKFHMSLGNETVMGEVTFFGGKEIHEEGLTVENVLDRDYVVQEGYVDCWEERFVDTVDPMRYKTTEIEEQYCYIKFDRSIYVPRKCQVIGSRLDSDFECRLAFCGEVVVEGEVGDRLRFYTEKEKICWVSKLDSKFVRQEDSKEIFFSAVCRDLFGKGAQMNNFKGLKIVNKNGEVGHISEAFGTEGKFRVEFPKGLDTDPTVGDEMHLKFRKVRGDKTNKMWQDHIKLPEKVNRKVIVEESELPKPPEKKKAAPKPAAKSEKIDKLVGAVDKSKGDGVYIVSGLFKPEVDVKLHVGDSIAVAGKGLTGQIVGAFGKAGKCKVEISGDVEVGDKIELV</sequence>
<reference evidence="8" key="1">
    <citation type="journal article" date="2023" name="Commun. Biol.">
        <title>Genome analysis of Parmales, the sister group of diatoms, reveals the evolutionary specialization of diatoms from phago-mixotrophs to photoautotrophs.</title>
        <authorList>
            <person name="Ban H."/>
            <person name="Sato S."/>
            <person name="Yoshikawa S."/>
            <person name="Yamada K."/>
            <person name="Nakamura Y."/>
            <person name="Ichinomiya M."/>
            <person name="Sato N."/>
            <person name="Blanc-Mathieu R."/>
            <person name="Endo H."/>
            <person name="Kuwata A."/>
            <person name="Ogata H."/>
        </authorList>
    </citation>
    <scope>NUCLEOTIDE SEQUENCE [LARGE SCALE GENOMIC DNA]</scope>
    <source>
        <strain evidence="8">NIES 3701</strain>
    </source>
</reference>
<dbReference type="GO" id="GO:0005525">
    <property type="term" value="F:GTP binding"/>
    <property type="evidence" value="ECO:0007669"/>
    <property type="project" value="InterPro"/>
</dbReference>
<keyword evidence="8" id="KW-1185">Reference proteome</keyword>
<dbReference type="GO" id="GO:0001514">
    <property type="term" value="P:selenocysteine incorporation"/>
    <property type="evidence" value="ECO:0007669"/>
    <property type="project" value="TreeGrafter"/>
</dbReference>
<dbReference type="GO" id="GO:0003746">
    <property type="term" value="F:translation elongation factor activity"/>
    <property type="evidence" value="ECO:0007669"/>
    <property type="project" value="TreeGrafter"/>
</dbReference>
<dbReference type="SUPFAM" id="SSF52540">
    <property type="entry name" value="P-loop containing nucleoside triphosphate hydrolases"/>
    <property type="match status" value="1"/>
</dbReference>
<protein>
    <recommendedName>
        <fullName evidence="2">Elongation factor Tu, chloroplastic</fullName>
    </recommendedName>
</protein>
<feature type="chain" id="PRO_5040755929" description="Elongation factor Tu, chloroplastic" evidence="3">
    <location>
        <begin position="28"/>
        <end position="574"/>
    </location>
</feature>
<dbReference type="Pfam" id="PF21131">
    <property type="entry name" value="eEFSec_4th"/>
    <property type="match status" value="2"/>
</dbReference>
<dbReference type="AlphaFoldDB" id="A0A9W7AXT0"/>
<comment type="subcellular location">
    <subcellularLocation>
        <location evidence="1">Plastid</location>
        <location evidence="1">Chloroplast</location>
    </subcellularLocation>
</comment>
<dbReference type="FunFam" id="2.40.30.10:FF:000052">
    <property type="entry name" value="Selenocysteine-specific elongation factor EF-Sec"/>
    <property type="match status" value="1"/>
</dbReference>
<dbReference type="EMBL" id="BRXY01000207">
    <property type="protein sequence ID" value="GMH77452.1"/>
    <property type="molecule type" value="Genomic_DNA"/>
</dbReference>
<dbReference type="Pfam" id="PF03144">
    <property type="entry name" value="GTP_EFTU_D2"/>
    <property type="match status" value="1"/>
</dbReference>
<dbReference type="PANTHER" id="PTHR43721:SF11">
    <property type="entry name" value="SELENOCYSTEINE-SPECIFIC ELONGATION FACTOR"/>
    <property type="match status" value="1"/>
</dbReference>
<evidence type="ECO:0000313" key="7">
    <source>
        <dbReference type="EMBL" id="GMH77452.1"/>
    </source>
</evidence>
<dbReference type="PANTHER" id="PTHR43721">
    <property type="entry name" value="ELONGATION FACTOR TU-RELATED"/>
    <property type="match status" value="1"/>
</dbReference>
<feature type="domain" description="Selenocysteine-specific elongation factor 3rd" evidence="6">
    <location>
        <begin position="222"/>
        <end position="341"/>
    </location>
</feature>
<evidence type="ECO:0000259" key="5">
    <source>
        <dbReference type="Pfam" id="PF21131"/>
    </source>
</evidence>
<evidence type="ECO:0000256" key="1">
    <source>
        <dbReference type="ARBA" id="ARBA00004229"/>
    </source>
</evidence>
<dbReference type="SUPFAM" id="SSF50447">
    <property type="entry name" value="Translation proteins"/>
    <property type="match status" value="2"/>
</dbReference>
<dbReference type="InterPro" id="IPR050055">
    <property type="entry name" value="EF-Tu_GTPase"/>
</dbReference>
<proteinExistence type="predicted"/>
<organism evidence="7 8">
    <name type="scientific">Triparma strigata</name>
    <dbReference type="NCBI Taxonomy" id="1606541"/>
    <lineage>
        <taxon>Eukaryota</taxon>
        <taxon>Sar</taxon>
        <taxon>Stramenopiles</taxon>
        <taxon>Ochrophyta</taxon>
        <taxon>Bolidophyceae</taxon>
        <taxon>Parmales</taxon>
        <taxon>Triparmaceae</taxon>
        <taxon>Triparma</taxon>
    </lineage>
</organism>
<evidence type="ECO:0000259" key="4">
    <source>
        <dbReference type="Pfam" id="PF03144"/>
    </source>
</evidence>
<evidence type="ECO:0000256" key="3">
    <source>
        <dbReference type="SAM" id="SignalP"/>
    </source>
</evidence>
<dbReference type="InterPro" id="IPR049394">
    <property type="entry name" value="eEFSec_C"/>
</dbReference>
<dbReference type="OrthoDB" id="2067at2759"/>
<dbReference type="GO" id="GO:0009507">
    <property type="term" value="C:chloroplast"/>
    <property type="evidence" value="ECO:0007669"/>
    <property type="project" value="UniProtKB-SubCell"/>
</dbReference>
<dbReference type="InterPro" id="IPR009000">
    <property type="entry name" value="Transl_B-barrel_sf"/>
</dbReference>
<dbReference type="Gene3D" id="3.40.50.300">
    <property type="entry name" value="P-loop containing nucleotide triphosphate hydrolases"/>
    <property type="match status" value="1"/>
</dbReference>
<comment type="caution">
    <text evidence="7">The sequence shown here is derived from an EMBL/GenBank/DDBJ whole genome shotgun (WGS) entry which is preliminary data.</text>
</comment>
<dbReference type="CDD" id="cd04094">
    <property type="entry name" value="eSelB_III"/>
    <property type="match status" value="1"/>
</dbReference>
<accession>A0A9W7AXT0</accession>
<dbReference type="InterPro" id="IPR049393">
    <property type="entry name" value="eEFSec_III"/>
</dbReference>
<feature type="domain" description="Translation elongation factor EFTu-like" evidence="4">
    <location>
        <begin position="142"/>
        <end position="204"/>
    </location>
</feature>
<name>A0A9W7AXT0_9STRA</name>
<feature type="domain" description="Selenocysteine-specific elongation factor C-terminal RIFT" evidence="5">
    <location>
        <begin position="500"/>
        <end position="566"/>
    </location>
</feature>
<evidence type="ECO:0000256" key="2">
    <source>
        <dbReference type="ARBA" id="ARBA00021392"/>
    </source>
</evidence>
<feature type="domain" description="Selenocysteine-specific elongation factor C-terminal RIFT" evidence="5">
    <location>
        <begin position="384"/>
        <end position="456"/>
    </location>
</feature>